<dbReference type="STRING" id="1109443.G4U2J1"/>
<evidence type="ECO:0000313" key="10">
    <source>
        <dbReference type="Proteomes" id="UP000007148"/>
    </source>
</evidence>
<evidence type="ECO:0000256" key="6">
    <source>
        <dbReference type="SAM" id="MobiDB-lite"/>
    </source>
</evidence>
<feature type="compositionally biased region" description="Low complexity" evidence="6">
    <location>
        <begin position="190"/>
        <end position="199"/>
    </location>
</feature>
<dbReference type="eggNOG" id="KOG2153">
    <property type="taxonomic scope" value="Eukaryota"/>
</dbReference>
<dbReference type="Pfam" id="PF03914">
    <property type="entry name" value="CBF"/>
    <property type="match status" value="1"/>
</dbReference>
<evidence type="ECO:0000313" key="9">
    <source>
        <dbReference type="EMBL" id="CCA77808.1"/>
    </source>
</evidence>
<feature type="region of interest" description="Disordered" evidence="6">
    <location>
        <begin position="464"/>
        <end position="501"/>
    </location>
</feature>
<dbReference type="PANTHER" id="PTHR14428">
    <property type="entry name" value="NUCLEOLAR COMPLEX PROTEIN 3"/>
    <property type="match status" value="1"/>
</dbReference>
<dbReference type="FunCoup" id="G4U2J1">
    <property type="interactions" value="502"/>
</dbReference>
<keyword evidence="5" id="KW-0690">Ribosome biogenesis</keyword>
<dbReference type="GO" id="GO:0003682">
    <property type="term" value="F:chromatin binding"/>
    <property type="evidence" value="ECO:0007669"/>
    <property type="project" value="TreeGrafter"/>
</dbReference>
<dbReference type="OrthoDB" id="10263597at2759"/>
<feature type="domain" description="CCAAT-binding factor" evidence="7">
    <location>
        <begin position="608"/>
        <end position="778"/>
    </location>
</feature>
<evidence type="ECO:0000256" key="5">
    <source>
        <dbReference type="PIRNR" id="PIRNR028977"/>
    </source>
</evidence>
<protein>
    <recommendedName>
        <fullName evidence="5">Nucleolar complex-associated protein 3</fullName>
    </recommendedName>
</protein>
<dbReference type="GO" id="GO:0042254">
    <property type="term" value="P:ribosome biogenesis"/>
    <property type="evidence" value="ECO:0007669"/>
    <property type="project" value="UniProtKB-KW"/>
</dbReference>
<comment type="caution">
    <text evidence="9">The sequence shown here is derived from an EMBL/GenBank/DDBJ whole genome shotgun (WGS) entry which is preliminary data.</text>
</comment>
<feature type="compositionally biased region" description="Low complexity" evidence="6">
    <location>
        <begin position="108"/>
        <end position="121"/>
    </location>
</feature>
<proteinExistence type="inferred from homology"/>
<dbReference type="OMA" id="HYCPQVR"/>
<evidence type="ECO:0000259" key="8">
    <source>
        <dbReference type="Pfam" id="PF07540"/>
    </source>
</evidence>
<feature type="region of interest" description="Disordered" evidence="6">
    <location>
        <begin position="89"/>
        <end position="213"/>
    </location>
</feature>
<dbReference type="Pfam" id="PF07540">
    <property type="entry name" value="NOC3p"/>
    <property type="match status" value="1"/>
</dbReference>
<evidence type="ECO:0000256" key="1">
    <source>
        <dbReference type="ARBA" id="ARBA00004604"/>
    </source>
</evidence>
<feature type="compositionally biased region" description="Basic and acidic residues" evidence="6">
    <location>
        <begin position="24"/>
        <end position="36"/>
    </location>
</feature>
<feature type="compositionally biased region" description="Acidic residues" evidence="6">
    <location>
        <begin position="122"/>
        <end position="153"/>
    </location>
</feature>
<dbReference type="EMBL" id="CAFZ01001873">
    <property type="protein sequence ID" value="CCA77808.1"/>
    <property type="molecule type" value="Genomic_DNA"/>
</dbReference>
<keyword evidence="3" id="KW-0175">Coiled coil</keyword>
<evidence type="ECO:0000256" key="2">
    <source>
        <dbReference type="ARBA" id="ARBA00007797"/>
    </source>
</evidence>
<dbReference type="Proteomes" id="UP000007148">
    <property type="component" value="Unassembled WGS sequence"/>
</dbReference>
<evidence type="ECO:0000259" key="7">
    <source>
        <dbReference type="Pfam" id="PF03914"/>
    </source>
</evidence>
<dbReference type="AlphaFoldDB" id="G4U2J1"/>
<dbReference type="GO" id="GO:0006270">
    <property type="term" value="P:DNA replication initiation"/>
    <property type="evidence" value="ECO:0007669"/>
    <property type="project" value="TreeGrafter"/>
</dbReference>
<dbReference type="SUPFAM" id="SSF48371">
    <property type="entry name" value="ARM repeat"/>
    <property type="match status" value="1"/>
</dbReference>
<organism evidence="9 10">
    <name type="scientific">Serendipita indica (strain DSM 11827)</name>
    <name type="common">Root endophyte fungus</name>
    <name type="synonym">Piriformospora indica</name>
    <dbReference type="NCBI Taxonomy" id="1109443"/>
    <lineage>
        <taxon>Eukaryota</taxon>
        <taxon>Fungi</taxon>
        <taxon>Dikarya</taxon>
        <taxon>Basidiomycota</taxon>
        <taxon>Agaricomycotina</taxon>
        <taxon>Agaricomycetes</taxon>
        <taxon>Sebacinales</taxon>
        <taxon>Serendipitaceae</taxon>
        <taxon>Serendipita</taxon>
    </lineage>
</organism>
<dbReference type="PANTHER" id="PTHR14428:SF5">
    <property type="entry name" value="NUCLEOLAR COMPLEX PROTEIN 3 HOMOLOG"/>
    <property type="match status" value="1"/>
</dbReference>
<dbReference type="HOGENOM" id="CLU_012441_0_0_1"/>
<evidence type="ECO:0000256" key="3">
    <source>
        <dbReference type="ARBA" id="ARBA00023054"/>
    </source>
</evidence>
<evidence type="ECO:0000256" key="4">
    <source>
        <dbReference type="ARBA" id="ARBA00023242"/>
    </source>
</evidence>
<feature type="domain" description="Nucleolar complex-associated protein 3 N-terminal" evidence="8">
    <location>
        <begin position="245"/>
        <end position="349"/>
    </location>
</feature>
<dbReference type="InterPro" id="IPR016903">
    <property type="entry name" value="Nucleolar_cplx-assoc_3"/>
</dbReference>
<dbReference type="InterPro" id="IPR011501">
    <property type="entry name" value="Noc3_N"/>
</dbReference>
<name>G4U2J1_SERID</name>
<keyword evidence="4" id="KW-0539">Nucleus</keyword>
<keyword evidence="10" id="KW-1185">Reference proteome</keyword>
<dbReference type="PIRSF" id="PIRSF028977">
    <property type="entry name" value="Nucleolar_complex_p3"/>
    <property type="match status" value="1"/>
</dbReference>
<comment type="similarity">
    <text evidence="2 5">Belongs to the CBF/MAK21 family.</text>
</comment>
<dbReference type="GO" id="GO:0005730">
    <property type="term" value="C:nucleolus"/>
    <property type="evidence" value="ECO:0007669"/>
    <property type="project" value="UniProtKB-SubCell"/>
</dbReference>
<feature type="compositionally biased region" description="Basic and acidic residues" evidence="6">
    <location>
        <begin position="154"/>
        <end position="172"/>
    </location>
</feature>
<accession>G4U2J1</accession>
<feature type="compositionally biased region" description="Basic and acidic residues" evidence="6">
    <location>
        <begin position="464"/>
        <end position="478"/>
    </location>
</feature>
<dbReference type="InParanoid" id="G4U2J1"/>
<comment type="function">
    <text evidence="5">Required for synthesis of 60S ribosomal subunits and the transport of pre-ribosomes from the nucleoplasm to the cytoplasm.</text>
</comment>
<reference evidence="9 10" key="1">
    <citation type="journal article" date="2011" name="PLoS Pathog.">
        <title>Endophytic Life Strategies Decoded by Genome and Transcriptome Analyses of the Mutualistic Root Symbiont Piriformospora indica.</title>
        <authorList>
            <person name="Zuccaro A."/>
            <person name="Lahrmann U."/>
            <person name="Guldener U."/>
            <person name="Langen G."/>
            <person name="Pfiffi S."/>
            <person name="Biedenkopf D."/>
            <person name="Wong P."/>
            <person name="Samans B."/>
            <person name="Grimm C."/>
            <person name="Basiewicz M."/>
            <person name="Murat C."/>
            <person name="Martin F."/>
            <person name="Kogel K.H."/>
        </authorList>
    </citation>
    <scope>NUCLEOTIDE SEQUENCE [LARGE SCALE GENOMIC DNA]</scope>
    <source>
        <strain evidence="9 10">DSM 11827</strain>
    </source>
</reference>
<dbReference type="InterPro" id="IPR005612">
    <property type="entry name" value="CCAAT-binding_factor"/>
</dbReference>
<comment type="subcellular location">
    <subcellularLocation>
        <location evidence="1 5">Nucleus</location>
        <location evidence="1 5">Nucleolus</location>
    </subcellularLocation>
</comment>
<dbReference type="InterPro" id="IPR016024">
    <property type="entry name" value="ARM-type_fold"/>
</dbReference>
<sequence>MPHSANKKRAAPEVSSKSRKKPKLEHGRIQKKEKAYQKATIPVPNIDGNSEISDEDVEFFHQNGFSGQFLQNLDEQAISRSKKETNRLFALQKVPYKQSAPKPPPSASPLDDSSSDWSSGVDDIELDSNDSEDDGEASQDDEDSSVDSSDEEQSYERQPRGRSTENEKEKRKTIPRLPIKLPGGQIQQTGVREGSVVSSGEEEEEEPLRPIESSTKRNFTGARFGRASVADVVSIRSGRERGQAAREQIAGICQDILSEPENSLGLLRRLLAFASPTVEATTEAGIVKVENDESIRKLAIISLMAVFKDIAPGYRIRKLTDKERGEKVSQMVGQTRDWEQGLVSCYQSYLQLADKEVRAKSGLKDICLRCMCSLLQHLTHFNFRTNIMSTLIAQLSRKSWDATSDLCMEALISVFKSDLTGAPSLEVVRLLNRMIKERHFNVNPRCLNCLLHLRLKDELKNVRASKEHVDKKQSESKAKLKRSKGKKVDTPHLSKKAKKALKENKEIRAEMEEAEAEIDREERATQQTETLKLLFVLYFSILKGSKTTPLLSAALQGIARFAHMINVDFFRDLLQVIRDIMSRLDDTQETREDGETALDTCNDLKLQLLCVLIAYDLLTGQGEALNLDLSQFTTHLYRLIPRLAFPLSQEESQMFEKGSKMDPSSSIADLLFRVLGIILTPRYGKAPSYLLAAFSKRLLTLATQTGPAMTIRLLNFVKSLLGADSKLDALLSTEERVSDGVYRDTVDDPQLCNPFAAVWWEILILEEKHYDEQVRKAAYQLRTWRPT</sequence>
<feature type="region of interest" description="Disordered" evidence="6">
    <location>
        <begin position="1"/>
        <end position="52"/>
    </location>
</feature>
<gene>
    <name evidence="9" type="ORF">PIIN_03443</name>
</gene>